<dbReference type="AlphaFoldDB" id="X0WKV4"/>
<proteinExistence type="predicted"/>
<dbReference type="EMBL" id="BARS01049284">
    <property type="protein sequence ID" value="GAG31285.1"/>
    <property type="molecule type" value="Genomic_DNA"/>
</dbReference>
<comment type="caution">
    <text evidence="1">The sequence shown here is derived from an EMBL/GenBank/DDBJ whole genome shotgun (WGS) entry which is preliminary data.</text>
</comment>
<feature type="non-terminal residue" evidence="1">
    <location>
        <position position="1"/>
    </location>
</feature>
<organism evidence="1">
    <name type="scientific">marine sediment metagenome</name>
    <dbReference type="NCBI Taxonomy" id="412755"/>
    <lineage>
        <taxon>unclassified sequences</taxon>
        <taxon>metagenomes</taxon>
        <taxon>ecological metagenomes</taxon>
    </lineage>
</organism>
<reference evidence="1" key="1">
    <citation type="journal article" date="2014" name="Front. Microbiol.">
        <title>High frequency of phylogenetically diverse reductive dehalogenase-homologous genes in deep subseafloor sedimentary metagenomes.</title>
        <authorList>
            <person name="Kawai M."/>
            <person name="Futagami T."/>
            <person name="Toyoda A."/>
            <person name="Takaki Y."/>
            <person name="Nishi S."/>
            <person name="Hori S."/>
            <person name="Arai W."/>
            <person name="Tsubouchi T."/>
            <person name="Morono Y."/>
            <person name="Uchiyama I."/>
            <person name="Ito T."/>
            <person name="Fujiyama A."/>
            <person name="Inagaki F."/>
            <person name="Takami H."/>
        </authorList>
    </citation>
    <scope>NUCLEOTIDE SEQUENCE</scope>
    <source>
        <strain evidence="1">Expedition CK06-06</strain>
    </source>
</reference>
<protein>
    <submittedName>
        <fullName evidence="1">Uncharacterized protein</fullName>
    </submittedName>
</protein>
<name>X0WKV4_9ZZZZ</name>
<gene>
    <name evidence="1" type="ORF">S01H1_73741</name>
</gene>
<evidence type="ECO:0000313" key="1">
    <source>
        <dbReference type="EMBL" id="GAG31285.1"/>
    </source>
</evidence>
<accession>X0WKV4</accession>
<sequence length="37" mass="4432">AEPLRRVFCEHRFSFVSEEVGEGKGTFWFRAKMRRGK</sequence>